<gene>
    <name evidence="2" type="ORF">GYMLUDRAFT_46868</name>
</gene>
<evidence type="ECO:0000256" key="1">
    <source>
        <dbReference type="SAM" id="MobiDB-lite"/>
    </source>
</evidence>
<dbReference type="EMBL" id="KN834795">
    <property type="protein sequence ID" value="KIK56724.1"/>
    <property type="molecule type" value="Genomic_DNA"/>
</dbReference>
<feature type="non-terminal residue" evidence="2">
    <location>
        <position position="1"/>
    </location>
</feature>
<organism evidence="2 3">
    <name type="scientific">Collybiopsis luxurians FD-317 M1</name>
    <dbReference type="NCBI Taxonomy" id="944289"/>
    <lineage>
        <taxon>Eukaryota</taxon>
        <taxon>Fungi</taxon>
        <taxon>Dikarya</taxon>
        <taxon>Basidiomycota</taxon>
        <taxon>Agaricomycotina</taxon>
        <taxon>Agaricomycetes</taxon>
        <taxon>Agaricomycetidae</taxon>
        <taxon>Agaricales</taxon>
        <taxon>Marasmiineae</taxon>
        <taxon>Omphalotaceae</taxon>
        <taxon>Collybiopsis</taxon>
        <taxon>Collybiopsis luxurians</taxon>
    </lineage>
</organism>
<dbReference type="AlphaFoldDB" id="A0A0D0C312"/>
<feature type="compositionally biased region" description="Polar residues" evidence="1">
    <location>
        <begin position="36"/>
        <end position="56"/>
    </location>
</feature>
<accession>A0A0D0C312</accession>
<proteinExistence type="predicted"/>
<dbReference type="Proteomes" id="UP000053593">
    <property type="component" value="Unassembled WGS sequence"/>
</dbReference>
<evidence type="ECO:0000313" key="3">
    <source>
        <dbReference type="Proteomes" id="UP000053593"/>
    </source>
</evidence>
<name>A0A0D0C312_9AGAR</name>
<protein>
    <submittedName>
        <fullName evidence="2">Uncharacterized protein</fullName>
    </submittedName>
</protein>
<keyword evidence="3" id="KW-1185">Reference proteome</keyword>
<reference evidence="2 3" key="1">
    <citation type="submission" date="2014-04" db="EMBL/GenBank/DDBJ databases">
        <title>Evolutionary Origins and Diversification of the Mycorrhizal Mutualists.</title>
        <authorList>
            <consortium name="DOE Joint Genome Institute"/>
            <consortium name="Mycorrhizal Genomics Consortium"/>
            <person name="Kohler A."/>
            <person name="Kuo A."/>
            <person name="Nagy L.G."/>
            <person name="Floudas D."/>
            <person name="Copeland A."/>
            <person name="Barry K.W."/>
            <person name="Cichocki N."/>
            <person name="Veneault-Fourrey C."/>
            <person name="LaButti K."/>
            <person name="Lindquist E.A."/>
            <person name="Lipzen A."/>
            <person name="Lundell T."/>
            <person name="Morin E."/>
            <person name="Murat C."/>
            <person name="Riley R."/>
            <person name="Ohm R."/>
            <person name="Sun H."/>
            <person name="Tunlid A."/>
            <person name="Henrissat B."/>
            <person name="Grigoriev I.V."/>
            <person name="Hibbett D.S."/>
            <person name="Martin F."/>
        </authorList>
    </citation>
    <scope>NUCLEOTIDE SEQUENCE [LARGE SCALE GENOMIC DNA]</scope>
    <source>
        <strain evidence="2 3">FD-317 M1</strain>
    </source>
</reference>
<feature type="region of interest" description="Disordered" evidence="1">
    <location>
        <begin position="1"/>
        <end position="77"/>
    </location>
</feature>
<evidence type="ECO:0000313" key="2">
    <source>
        <dbReference type="EMBL" id="KIK56724.1"/>
    </source>
</evidence>
<dbReference type="HOGENOM" id="CLU_2644667_0_0_1"/>
<sequence length="77" mass="8205">MEMGSTGSQIPGAVSSLRRCANSISPSPTPPFPRSDQFSLTPSPRLSSSHPNTQVSPHIPHRNPLRSPPFSAQSLSL</sequence>